<protein>
    <submittedName>
        <fullName evidence="1">Small terminase subunit</fullName>
    </submittedName>
</protein>
<evidence type="ECO:0000313" key="1">
    <source>
        <dbReference type="EMBL" id="AXA83702.1"/>
    </source>
</evidence>
<dbReference type="RefSeq" id="WP_112925918.1">
    <property type="nucleotide sequence ID" value="NZ_CP029556.1"/>
</dbReference>
<dbReference type="AlphaFoldDB" id="A0A344J3U2"/>
<name>A0A344J3U2_9GAMM</name>
<dbReference type="InterPro" id="IPR021874">
    <property type="entry name" value="Phage_Mu_Gp27"/>
</dbReference>
<keyword evidence="2" id="KW-1185">Reference proteome</keyword>
<organism evidence="1 2">
    <name type="scientific">Solilutibacter oculi</name>
    <dbReference type="NCBI Taxonomy" id="2698682"/>
    <lineage>
        <taxon>Bacteria</taxon>
        <taxon>Pseudomonadati</taxon>
        <taxon>Pseudomonadota</taxon>
        <taxon>Gammaproteobacteria</taxon>
        <taxon>Lysobacterales</taxon>
        <taxon>Lysobacteraceae</taxon>
        <taxon>Solilutibacter</taxon>
    </lineage>
</organism>
<dbReference type="Pfam" id="PF11985">
    <property type="entry name" value="Phage_Mu_Gp27"/>
    <property type="match status" value="1"/>
</dbReference>
<dbReference type="KEGG" id="lue:DCD74_02440"/>
<gene>
    <name evidence="1" type="ORF">DCD74_02440</name>
</gene>
<dbReference type="OrthoDB" id="371328at2"/>
<evidence type="ECO:0000313" key="2">
    <source>
        <dbReference type="Proteomes" id="UP000251842"/>
    </source>
</evidence>
<reference evidence="2" key="1">
    <citation type="submission" date="2018-05" db="EMBL/GenBank/DDBJ databases">
        <title>Luteimonas pekinense sp. nov., isolated from human Meibomian gland secretions, Beijing, China.</title>
        <authorList>
            <person name="Wen T."/>
            <person name="Bai H."/>
            <person name="Lv H."/>
        </authorList>
    </citation>
    <scope>NUCLEOTIDE SEQUENCE [LARGE SCALE GENOMIC DNA]</scope>
    <source>
        <strain evidence="2">83-4</strain>
    </source>
</reference>
<accession>A0A344J3U2</accession>
<sequence length="187" mass="20570">MARKRHARSKISRLPAEQRAYIERLLREDQLGLDEMLEAIRAQFPGEPAAEISRTGLGRYSKGVRELGERMREIEAASNVLVGEFGESIGDKAGDLLSQAVVTLTANAALRAQEQDEIDIDTIRKLAIAAKNSIDTKRISVNVRKAIRAEAREELLREQREKLDAEAKEAGAGGLTIEKVRAVLGIG</sequence>
<dbReference type="Proteomes" id="UP000251842">
    <property type="component" value="Chromosome"/>
</dbReference>
<proteinExistence type="predicted"/>
<dbReference type="EMBL" id="CP029556">
    <property type="protein sequence ID" value="AXA83702.1"/>
    <property type="molecule type" value="Genomic_DNA"/>
</dbReference>